<protein>
    <recommendedName>
        <fullName evidence="5">Cell wall protein</fullName>
    </recommendedName>
</protein>
<feature type="region of interest" description="Disordered" evidence="1">
    <location>
        <begin position="178"/>
        <end position="199"/>
    </location>
</feature>
<feature type="chain" id="PRO_5001990389" description="Cell wall protein" evidence="2">
    <location>
        <begin position="26"/>
        <end position="286"/>
    </location>
</feature>
<evidence type="ECO:0000313" key="3">
    <source>
        <dbReference type="EMBL" id="KGO69032.1"/>
    </source>
</evidence>
<feature type="signal peptide" evidence="2">
    <location>
        <begin position="1"/>
        <end position="25"/>
    </location>
</feature>
<dbReference type="PhylomeDB" id="A0A0A2KMG7"/>
<dbReference type="OrthoDB" id="4510425at2759"/>
<evidence type="ECO:0008006" key="5">
    <source>
        <dbReference type="Google" id="ProtNLM"/>
    </source>
</evidence>
<reference evidence="3 4" key="1">
    <citation type="journal article" date="2015" name="Mol. Plant Microbe Interact.">
        <title>Genome, transcriptome, and functional analyses of Penicillium expansum provide new insights into secondary metabolism and pathogenicity.</title>
        <authorList>
            <person name="Ballester A.R."/>
            <person name="Marcet-Houben M."/>
            <person name="Levin E."/>
            <person name="Sela N."/>
            <person name="Selma-Lazaro C."/>
            <person name="Carmona L."/>
            <person name="Wisniewski M."/>
            <person name="Droby S."/>
            <person name="Gonzalez-Candelas L."/>
            <person name="Gabaldon T."/>
        </authorList>
    </citation>
    <scope>NUCLEOTIDE SEQUENCE [LARGE SCALE GENOMIC DNA]</scope>
    <source>
        <strain evidence="3 4">PHI-1</strain>
    </source>
</reference>
<name>A0A0A2KMG7_PENIT</name>
<organism evidence="3 4">
    <name type="scientific">Penicillium italicum</name>
    <name type="common">Blue mold</name>
    <dbReference type="NCBI Taxonomy" id="40296"/>
    <lineage>
        <taxon>Eukaryota</taxon>
        <taxon>Fungi</taxon>
        <taxon>Dikarya</taxon>
        <taxon>Ascomycota</taxon>
        <taxon>Pezizomycotina</taxon>
        <taxon>Eurotiomycetes</taxon>
        <taxon>Eurotiomycetidae</taxon>
        <taxon>Eurotiales</taxon>
        <taxon>Aspergillaceae</taxon>
        <taxon>Penicillium</taxon>
    </lineage>
</organism>
<gene>
    <name evidence="3" type="ORF">PITC_078570</name>
</gene>
<keyword evidence="4" id="KW-1185">Reference proteome</keyword>
<dbReference type="EMBL" id="JQGA01001173">
    <property type="protein sequence ID" value="KGO69032.1"/>
    <property type="molecule type" value="Genomic_DNA"/>
</dbReference>
<evidence type="ECO:0000256" key="1">
    <source>
        <dbReference type="SAM" id="MobiDB-lite"/>
    </source>
</evidence>
<proteinExistence type="predicted"/>
<feature type="compositionally biased region" description="Low complexity" evidence="1">
    <location>
        <begin position="178"/>
        <end position="198"/>
    </location>
</feature>
<evidence type="ECO:0000313" key="4">
    <source>
        <dbReference type="Proteomes" id="UP000030104"/>
    </source>
</evidence>
<dbReference type="Proteomes" id="UP000030104">
    <property type="component" value="Unassembled WGS sequence"/>
</dbReference>
<evidence type="ECO:0000256" key="2">
    <source>
        <dbReference type="SAM" id="SignalP"/>
    </source>
</evidence>
<keyword evidence="2" id="KW-0732">Signal</keyword>
<dbReference type="OMA" id="EPAYTCK"/>
<comment type="caution">
    <text evidence="3">The sequence shown here is derived from an EMBL/GenBank/DDBJ whole genome shotgun (WGS) entry which is preliminary data.</text>
</comment>
<feature type="compositionally biased region" description="Polar residues" evidence="1">
    <location>
        <begin position="42"/>
        <end position="57"/>
    </location>
</feature>
<dbReference type="HOGENOM" id="CLU_973527_0_0_1"/>
<sequence>MVSTTINFSGLVCLALALGPASVLSAPQLPALPFPEIINHGPETTSNGPGNSETSADSGVKVGIPGGPYVNVGAGFLGTHRGPCGPGSGDDQTAGAGVDVGIPGGPRVNVGNGAHNHQGGYPCPEPPAVLVVPTTTANPPAVVVVPTTTANPPPVVVVPTTTVSPPTELVTPPAEIVTPPVETVTPPTEIVTPPVETAHPPTWTGVPAILPPTFTTPISGPLTTVPAAWAPIQSSVPLIRPAAPTASASPSAVPSVPSKPVFNAGSSLVPGSVLAVALPVILAVFQ</sequence>
<feature type="region of interest" description="Disordered" evidence="1">
    <location>
        <begin position="37"/>
        <end position="60"/>
    </location>
</feature>
<dbReference type="AlphaFoldDB" id="A0A0A2KMG7"/>
<accession>A0A0A2KMG7</accession>
<dbReference type="STRING" id="40296.A0A0A2KMG7"/>